<dbReference type="PATRIC" id="fig|1230459.4.peg.472"/>
<reference evidence="1 2" key="1">
    <citation type="journal article" date="2014" name="PLoS Genet.">
        <title>Phylogenetically driven sequencing of extremely halophilic archaea reveals strategies for static and dynamic osmo-response.</title>
        <authorList>
            <person name="Becker E.A."/>
            <person name="Seitzer P.M."/>
            <person name="Tritt A."/>
            <person name="Larsen D."/>
            <person name="Krusor M."/>
            <person name="Yao A.I."/>
            <person name="Wu D."/>
            <person name="Madern D."/>
            <person name="Eisen J.A."/>
            <person name="Darling A.E."/>
            <person name="Facciotti M.T."/>
        </authorList>
    </citation>
    <scope>NUCLEOTIDE SEQUENCE [LARGE SCALE GENOMIC DNA]</scope>
    <source>
        <strain evidence="1 2">JCM 14663</strain>
    </source>
</reference>
<gene>
    <name evidence="1" type="ORF">C486_02403</name>
</gene>
<dbReference type="Proteomes" id="UP000011592">
    <property type="component" value="Unassembled WGS sequence"/>
</dbReference>
<comment type="caution">
    <text evidence="1">The sequence shown here is derived from an EMBL/GenBank/DDBJ whole genome shotgun (WGS) entry which is preliminary data.</text>
</comment>
<keyword evidence="2" id="KW-1185">Reference proteome</keyword>
<sequence>MGNIESKTFIVDRFEFVQTWMKCLIYDPGDDPYPDVLLNTCGHPCLPFDARHRWSYVRVNLSISREPTGVSIDIGPARSVTEFETTFERQSDRRHTAACMGAERYEYDLSLESECLPSWVAESDEATGYATVELTYDEELTKAEEEFDDEEIERKREEFRALFDDWDSEYGPDATPSQ</sequence>
<proteinExistence type="predicted"/>
<dbReference type="RefSeq" id="WP_008452574.1">
    <property type="nucleotide sequence ID" value="NZ_AOIJ01000031.1"/>
</dbReference>
<dbReference type="EMBL" id="AOIJ01000031">
    <property type="protein sequence ID" value="ELY83476.1"/>
    <property type="molecule type" value="Genomic_DNA"/>
</dbReference>
<accession>L9ZBU1</accession>
<evidence type="ECO:0000313" key="2">
    <source>
        <dbReference type="Proteomes" id="UP000011592"/>
    </source>
</evidence>
<organism evidence="1 2">
    <name type="scientific">Natrinema gari JCM 14663</name>
    <dbReference type="NCBI Taxonomy" id="1230459"/>
    <lineage>
        <taxon>Archaea</taxon>
        <taxon>Methanobacteriati</taxon>
        <taxon>Methanobacteriota</taxon>
        <taxon>Stenosarchaea group</taxon>
        <taxon>Halobacteria</taxon>
        <taxon>Halobacteriales</taxon>
        <taxon>Natrialbaceae</taxon>
        <taxon>Natrinema</taxon>
    </lineage>
</organism>
<evidence type="ECO:0000313" key="1">
    <source>
        <dbReference type="EMBL" id="ELY83476.1"/>
    </source>
</evidence>
<dbReference type="AlphaFoldDB" id="L9ZBU1"/>
<protein>
    <submittedName>
        <fullName evidence="1">Uncharacterized protein</fullName>
    </submittedName>
</protein>
<name>L9ZBU1_9EURY</name>